<name>A0A1G9B5V5_9EURY</name>
<evidence type="ECO:0000256" key="2">
    <source>
        <dbReference type="ARBA" id="ARBA00022679"/>
    </source>
</evidence>
<dbReference type="SUPFAM" id="SSF51569">
    <property type="entry name" value="Aldolase"/>
    <property type="match status" value="1"/>
</dbReference>
<dbReference type="CDD" id="cd07940">
    <property type="entry name" value="DRE_TIM_IPMS"/>
    <property type="match status" value="1"/>
</dbReference>
<dbReference type="EMBL" id="FNFT01000008">
    <property type="protein sequence ID" value="SDK34931.1"/>
    <property type="molecule type" value="Genomic_DNA"/>
</dbReference>
<keyword evidence="2 3" id="KW-0808">Transferase</keyword>
<evidence type="ECO:0000313" key="5">
    <source>
        <dbReference type="EMBL" id="SDK34931.1"/>
    </source>
</evidence>
<dbReference type="Pfam" id="PF22617">
    <property type="entry name" value="HCS_D2"/>
    <property type="match status" value="1"/>
</dbReference>
<sequence>MVDDMKPWHIEICDVTLRDGEQTPGVSFTRDEKMAIAQLLDEIGVEVIEAGFPVVSTAEKECVAAIARSGLDARVCCLARALKPDIEAALDCDVDMVSIFIATSDLHIRHKYRKPRKEVLEDALNMVEFASDHGVQVRFAAEDASRTDPAFLIEMYTRGAEYGADLVSFADTVGCLTPLEIHAIVSEILDAAPLPLCIHCHNDLGFASANTIAAAAAGAFQLHTTVNGIGERAGNAALEQVLVALRMKGGVDRYDLGRLLEISRLVAGCSGVAPERTRPIVGENAFAHESGIHIAAILEDPSTYEYIPPDLVGGERRFVLGKHTGRRALEHIAKAHGFDLSDAEVRWVLEQVKQKSEGKCSVTPEVLCGLLRQAKEEVLP</sequence>
<dbReference type="PROSITE" id="PS50991">
    <property type="entry name" value="PYR_CT"/>
    <property type="match status" value="1"/>
</dbReference>
<keyword evidence="6" id="KW-1185">Reference proteome</keyword>
<dbReference type="PROSITE" id="PS00816">
    <property type="entry name" value="AIPM_HOMOCIT_SYNTH_2"/>
    <property type="match status" value="1"/>
</dbReference>
<dbReference type="Pfam" id="PF00682">
    <property type="entry name" value="HMGL-like"/>
    <property type="match status" value="1"/>
</dbReference>
<dbReference type="PANTHER" id="PTHR42880:SF2">
    <property type="entry name" value="(R)-CITRAMALATE SYNTHASE CIMA"/>
    <property type="match status" value="1"/>
</dbReference>
<dbReference type="AlphaFoldDB" id="A0A1G9B5V5"/>
<dbReference type="InterPro" id="IPR013785">
    <property type="entry name" value="Aldolase_TIM"/>
</dbReference>
<reference evidence="5 6" key="1">
    <citation type="submission" date="2016-10" db="EMBL/GenBank/DDBJ databases">
        <authorList>
            <person name="Varghese N."/>
            <person name="Submissions S."/>
        </authorList>
    </citation>
    <scope>NUCLEOTIDE SEQUENCE [LARGE SCALE GENOMIC DNA]</scope>
    <source>
        <strain evidence="5 6">DSM 2373</strain>
    </source>
</reference>
<organism evidence="5 6">
    <name type="scientific">Methanoculleus thermophilus</name>
    <dbReference type="NCBI Taxonomy" id="2200"/>
    <lineage>
        <taxon>Archaea</taxon>
        <taxon>Methanobacteriati</taxon>
        <taxon>Methanobacteriota</taxon>
        <taxon>Stenosarchaea group</taxon>
        <taxon>Methanomicrobia</taxon>
        <taxon>Methanomicrobiales</taxon>
        <taxon>Methanomicrobiaceae</taxon>
        <taxon>Methanoculleus</taxon>
    </lineage>
</organism>
<accession>A0A1G9B5V5</accession>
<evidence type="ECO:0000256" key="3">
    <source>
        <dbReference type="RuleBase" id="RU003523"/>
    </source>
</evidence>
<comment type="similarity">
    <text evidence="1 3">Belongs to the alpha-IPM synthase/homocitrate synthase family.</text>
</comment>
<protein>
    <submittedName>
        <fullName evidence="5">2-isopropylmalate synthase</fullName>
    </submittedName>
</protein>
<dbReference type="Gene3D" id="3.20.20.70">
    <property type="entry name" value="Aldolase class I"/>
    <property type="match status" value="1"/>
</dbReference>
<dbReference type="PROSITE" id="PS00815">
    <property type="entry name" value="AIPM_HOMOCIT_SYNTH_1"/>
    <property type="match status" value="1"/>
</dbReference>
<dbReference type="InterPro" id="IPR002034">
    <property type="entry name" value="AIPM/Hcit_synth_CS"/>
</dbReference>
<dbReference type="InterPro" id="IPR054691">
    <property type="entry name" value="LeuA/HCS_post-cat"/>
</dbReference>
<dbReference type="InterPro" id="IPR000891">
    <property type="entry name" value="PYR_CT"/>
</dbReference>
<evidence type="ECO:0000259" key="4">
    <source>
        <dbReference type="PROSITE" id="PS50991"/>
    </source>
</evidence>
<gene>
    <name evidence="5" type="ORF">SAMN04488571_10821</name>
</gene>
<evidence type="ECO:0000313" key="6">
    <source>
        <dbReference type="Proteomes" id="UP000326500"/>
    </source>
</evidence>
<dbReference type="Proteomes" id="UP000326500">
    <property type="component" value="Unassembled WGS sequence"/>
</dbReference>
<feature type="domain" description="Pyruvate carboxyltransferase" evidence="4">
    <location>
        <begin position="10"/>
        <end position="260"/>
    </location>
</feature>
<dbReference type="Gene3D" id="1.10.238.260">
    <property type="match status" value="1"/>
</dbReference>
<dbReference type="GO" id="GO:0046912">
    <property type="term" value="F:acyltransferase activity, acyl groups converted into alkyl on transfer"/>
    <property type="evidence" value="ECO:0007669"/>
    <property type="project" value="InterPro"/>
</dbReference>
<proteinExistence type="inferred from homology"/>
<dbReference type="STRING" id="2200.GCA_001571405_01276"/>
<evidence type="ECO:0000256" key="1">
    <source>
        <dbReference type="ARBA" id="ARBA00006154"/>
    </source>
</evidence>
<dbReference type="FunFam" id="3.20.20.70:FF:000010">
    <property type="entry name" value="2-isopropylmalate synthase"/>
    <property type="match status" value="1"/>
</dbReference>
<dbReference type="PANTHER" id="PTHR42880">
    <property type="entry name" value="HOMOCITRATE SYNTHASE"/>
    <property type="match status" value="1"/>
</dbReference>
<dbReference type="GO" id="GO:0019752">
    <property type="term" value="P:carboxylic acid metabolic process"/>
    <property type="evidence" value="ECO:0007669"/>
    <property type="project" value="InterPro"/>
</dbReference>